<feature type="transmembrane region" description="Helical" evidence="8">
    <location>
        <begin position="264"/>
        <end position="288"/>
    </location>
</feature>
<feature type="domain" description="Mechanosensitive ion channel MscS" evidence="9">
    <location>
        <begin position="362"/>
        <end position="427"/>
    </location>
</feature>
<feature type="transmembrane region" description="Helical" evidence="8">
    <location>
        <begin position="349"/>
        <end position="374"/>
    </location>
</feature>
<sequence length="576" mass="64250">MLFYHRIKNWLRNGLIIFLLNLVTLVATAYLVYPQTVKPTANEPKGAPVILGDETLFYIQARIASFSPEFRAQVVSNRIVSLAKNTEVSLNTLKIVDNEAAATADIRAGDETLVTIADVDAVAAGQSRKELANEYLQVIKQSITDFRSSYSIHSLVRGVIYTLIATIILTISLISITKSVPVIYRQLRRWRGTRIPALRLFDTQILSAHRVIDLISEIIKVVRLALLLGVFYLYINLVLSFFPWTKGLARILFEYVRTAISTLVAGLLAYFPNLFFLVIIWLFTSYFLKVIRFLFAEIEQDNIKFQGFYREWAQPTYKLVQFLVLAFAATVAFPYLPGSKTPAFQGISIFLGLLISLGSSSVIANIFAGIMLTYTRAFSVGDRVKITDTIGDVVEKTLFVTRIRTIKNVVITIPNSAVLGSHVINYSAAASDPGAPPLILHTTITLGYDVPWRKVHAVLIEAALVTDQILEDPAPFVLQTSLDDFYIAYELNAYTHNPGIMAKIYSELHQNLQDKCNEADIEILSPHYRAVRDGNQTTIPADYLPSDYEAPAFKVSSLNAPSTKDNGVNTSESDQT</sequence>
<evidence type="ECO:0000313" key="12">
    <source>
        <dbReference type="Proteomes" id="UP000658720"/>
    </source>
</evidence>
<name>A0ABR9VSE7_9SYNC</name>
<evidence type="ECO:0000256" key="6">
    <source>
        <dbReference type="ARBA" id="ARBA00023136"/>
    </source>
</evidence>
<dbReference type="InterPro" id="IPR045275">
    <property type="entry name" value="MscS_archaea/bacteria_type"/>
</dbReference>
<comment type="similarity">
    <text evidence="2">Belongs to the MscS (TC 1.A.23) family.</text>
</comment>
<evidence type="ECO:0000256" key="8">
    <source>
        <dbReference type="SAM" id="Phobius"/>
    </source>
</evidence>
<evidence type="ECO:0000259" key="9">
    <source>
        <dbReference type="Pfam" id="PF00924"/>
    </source>
</evidence>
<dbReference type="Pfam" id="PF21082">
    <property type="entry name" value="MS_channel_3rd"/>
    <property type="match status" value="1"/>
</dbReference>
<dbReference type="SUPFAM" id="SSF82689">
    <property type="entry name" value="Mechanosensitive channel protein MscS (YggB), C-terminal domain"/>
    <property type="match status" value="1"/>
</dbReference>
<protein>
    <submittedName>
        <fullName evidence="11">Mechanosensitive ion channel family protein</fullName>
    </submittedName>
</protein>
<keyword evidence="12" id="KW-1185">Reference proteome</keyword>
<dbReference type="InterPro" id="IPR049278">
    <property type="entry name" value="MS_channel_C"/>
</dbReference>
<dbReference type="InterPro" id="IPR006685">
    <property type="entry name" value="MscS_channel_2nd"/>
</dbReference>
<evidence type="ECO:0000256" key="1">
    <source>
        <dbReference type="ARBA" id="ARBA00004651"/>
    </source>
</evidence>
<dbReference type="PANTHER" id="PTHR30221:SF18">
    <property type="entry name" value="SLL0590 PROTEIN"/>
    <property type="match status" value="1"/>
</dbReference>
<evidence type="ECO:0000256" key="7">
    <source>
        <dbReference type="SAM" id="MobiDB-lite"/>
    </source>
</evidence>
<feature type="transmembrane region" description="Helical" evidence="8">
    <location>
        <begin position="319"/>
        <end position="337"/>
    </location>
</feature>
<dbReference type="RefSeq" id="WP_194019910.1">
    <property type="nucleotide sequence ID" value="NZ_JADEVV010000027.1"/>
</dbReference>
<keyword evidence="5 8" id="KW-1133">Transmembrane helix</keyword>
<dbReference type="InterPro" id="IPR011066">
    <property type="entry name" value="MscS_channel_C_sf"/>
</dbReference>
<dbReference type="InterPro" id="IPR023408">
    <property type="entry name" value="MscS_beta-dom_sf"/>
</dbReference>
<keyword evidence="4 8" id="KW-0812">Transmembrane</keyword>
<reference evidence="11 12" key="1">
    <citation type="submission" date="2020-10" db="EMBL/GenBank/DDBJ databases">
        <authorList>
            <person name="Castelo-Branco R."/>
            <person name="Eusebio N."/>
            <person name="Adriana R."/>
            <person name="Vieira A."/>
            <person name="Brugerolle De Fraissinette N."/>
            <person name="Rezende De Castro R."/>
            <person name="Schneider M.P."/>
            <person name="Vasconcelos V."/>
            <person name="Leao P.N."/>
        </authorList>
    </citation>
    <scope>NUCLEOTIDE SEQUENCE [LARGE SCALE GENOMIC DNA]</scope>
    <source>
        <strain evidence="11 12">LEGE 00031</strain>
    </source>
</reference>
<evidence type="ECO:0000313" key="11">
    <source>
        <dbReference type="EMBL" id="MBE9254279.1"/>
    </source>
</evidence>
<proteinExistence type="inferred from homology"/>
<dbReference type="EMBL" id="JADEVV010000027">
    <property type="protein sequence ID" value="MBE9254279.1"/>
    <property type="molecule type" value="Genomic_DNA"/>
</dbReference>
<feature type="domain" description="Mechanosensitive ion channel MscS C-terminal" evidence="10">
    <location>
        <begin position="442"/>
        <end position="523"/>
    </location>
</feature>
<dbReference type="SUPFAM" id="SSF50182">
    <property type="entry name" value="Sm-like ribonucleoproteins"/>
    <property type="match status" value="1"/>
</dbReference>
<comment type="subcellular location">
    <subcellularLocation>
        <location evidence="1">Cell membrane</location>
        <topology evidence="1">Multi-pass membrane protein</topology>
    </subcellularLocation>
</comment>
<evidence type="ECO:0000259" key="10">
    <source>
        <dbReference type="Pfam" id="PF21082"/>
    </source>
</evidence>
<dbReference type="InterPro" id="IPR010920">
    <property type="entry name" value="LSM_dom_sf"/>
</dbReference>
<accession>A0ABR9VSE7</accession>
<dbReference type="Gene3D" id="1.10.287.1260">
    <property type="match status" value="1"/>
</dbReference>
<dbReference type="Pfam" id="PF00924">
    <property type="entry name" value="MS_channel_2nd"/>
    <property type="match status" value="1"/>
</dbReference>
<keyword evidence="3" id="KW-1003">Cell membrane</keyword>
<dbReference type="Proteomes" id="UP000658720">
    <property type="component" value="Unassembled WGS sequence"/>
</dbReference>
<feature type="transmembrane region" description="Helical" evidence="8">
    <location>
        <begin position="224"/>
        <end position="244"/>
    </location>
</feature>
<gene>
    <name evidence="11" type="ORF">IQ217_10585</name>
</gene>
<dbReference type="PANTHER" id="PTHR30221">
    <property type="entry name" value="SMALL-CONDUCTANCE MECHANOSENSITIVE CHANNEL"/>
    <property type="match status" value="1"/>
</dbReference>
<feature type="transmembrane region" description="Helical" evidence="8">
    <location>
        <begin position="159"/>
        <end position="184"/>
    </location>
</feature>
<evidence type="ECO:0000256" key="4">
    <source>
        <dbReference type="ARBA" id="ARBA00022692"/>
    </source>
</evidence>
<dbReference type="Gene3D" id="2.30.30.60">
    <property type="match status" value="1"/>
</dbReference>
<feature type="transmembrane region" description="Helical" evidence="8">
    <location>
        <begin position="12"/>
        <end position="33"/>
    </location>
</feature>
<evidence type="ECO:0000256" key="5">
    <source>
        <dbReference type="ARBA" id="ARBA00022989"/>
    </source>
</evidence>
<feature type="region of interest" description="Disordered" evidence="7">
    <location>
        <begin position="556"/>
        <end position="576"/>
    </location>
</feature>
<dbReference type="Gene3D" id="3.30.70.100">
    <property type="match status" value="1"/>
</dbReference>
<evidence type="ECO:0000256" key="3">
    <source>
        <dbReference type="ARBA" id="ARBA00022475"/>
    </source>
</evidence>
<keyword evidence="6 8" id="KW-0472">Membrane</keyword>
<organism evidence="11 12">
    <name type="scientific">Synechocystis salina LEGE 00031</name>
    <dbReference type="NCBI Taxonomy" id="1828736"/>
    <lineage>
        <taxon>Bacteria</taxon>
        <taxon>Bacillati</taxon>
        <taxon>Cyanobacteriota</taxon>
        <taxon>Cyanophyceae</taxon>
        <taxon>Synechococcales</taxon>
        <taxon>Merismopediaceae</taxon>
        <taxon>Synechocystis</taxon>
    </lineage>
</organism>
<comment type="caution">
    <text evidence="11">The sequence shown here is derived from an EMBL/GenBank/DDBJ whole genome shotgun (WGS) entry which is preliminary data.</text>
</comment>
<evidence type="ECO:0000256" key="2">
    <source>
        <dbReference type="ARBA" id="ARBA00008017"/>
    </source>
</evidence>